<dbReference type="GO" id="GO:0005739">
    <property type="term" value="C:mitochondrion"/>
    <property type="evidence" value="ECO:0007669"/>
    <property type="project" value="TreeGrafter"/>
</dbReference>
<dbReference type="EMBL" id="MU864986">
    <property type="protein sequence ID" value="KAK4461689.1"/>
    <property type="molecule type" value="Genomic_DNA"/>
</dbReference>
<dbReference type="InterPro" id="IPR021150">
    <property type="entry name" value="Ubiq_cyt_c_chap"/>
</dbReference>
<comment type="similarity">
    <text evidence="1">Belongs to the CBP3 family.</text>
</comment>
<evidence type="ECO:0000313" key="4">
    <source>
        <dbReference type="EMBL" id="KAK4461689.1"/>
    </source>
</evidence>
<gene>
    <name evidence="4" type="ORF">QBC42DRAFT_297539</name>
</gene>
<dbReference type="PANTHER" id="PTHR12184">
    <property type="entry name" value="UBIQUINOL-CYTOCHROME C REDUCTASE COMPLEX ASSEMBLY FACTOR 1 FAMILY MEMBER"/>
    <property type="match status" value="1"/>
</dbReference>
<reference evidence="4" key="2">
    <citation type="submission" date="2023-06" db="EMBL/GenBank/DDBJ databases">
        <authorList>
            <consortium name="Lawrence Berkeley National Laboratory"/>
            <person name="Mondo S.J."/>
            <person name="Hensen N."/>
            <person name="Bonometti L."/>
            <person name="Westerberg I."/>
            <person name="Brannstrom I.O."/>
            <person name="Guillou S."/>
            <person name="Cros-Aarteil S."/>
            <person name="Calhoun S."/>
            <person name="Haridas S."/>
            <person name="Kuo A."/>
            <person name="Pangilinan J."/>
            <person name="Riley R."/>
            <person name="Labutti K."/>
            <person name="Andreopoulos B."/>
            <person name="Lipzen A."/>
            <person name="Chen C."/>
            <person name="Yanf M."/>
            <person name="Daum C."/>
            <person name="Ng V."/>
            <person name="Clum A."/>
            <person name="Steindorff A."/>
            <person name="Ohm R."/>
            <person name="Martin F."/>
            <person name="Silar P."/>
            <person name="Natvig D."/>
            <person name="Lalanne C."/>
            <person name="Gautier V."/>
            <person name="Ament-Velasquez S.L."/>
            <person name="Kruys A."/>
            <person name="Hutchinson M.I."/>
            <person name="Powell A.J."/>
            <person name="Barry K."/>
            <person name="Miller A.N."/>
            <person name="Grigoriev I.V."/>
            <person name="Debuchy R."/>
            <person name="Gladieux P."/>
            <person name="Thoren M.H."/>
            <person name="Johannesson H."/>
        </authorList>
    </citation>
    <scope>NUCLEOTIDE SEQUENCE</scope>
    <source>
        <strain evidence="4">PSN324</strain>
    </source>
</reference>
<dbReference type="Proteomes" id="UP001321749">
    <property type="component" value="Unassembled WGS sequence"/>
</dbReference>
<dbReference type="PANTHER" id="PTHR12184:SF1">
    <property type="entry name" value="UBIQUINOL-CYTOCHROME-C REDUCTASE COMPLEX ASSEMBLY FACTOR 1"/>
    <property type="match status" value="1"/>
</dbReference>
<evidence type="ECO:0000313" key="5">
    <source>
        <dbReference type="Proteomes" id="UP001321749"/>
    </source>
</evidence>
<dbReference type="InterPro" id="IPR007129">
    <property type="entry name" value="Ubiqinol_cyt_c_chaperone_CPB3"/>
</dbReference>
<evidence type="ECO:0000259" key="3">
    <source>
        <dbReference type="Pfam" id="PF03981"/>
    </source>
</evidence>
<sequence length="304" mass="34178">MACPSCRTTLNLIPKGTPTAAISLRRLSSQCGRPMPSPPRSQSRTPRRRTLHTTPSPCFSLRELIGKRIASMAGSQSPYFIYTSTERLYKACASQADYEIPAGSRKNGTLKLTEEGEEIGVSKNPNPWHDELGLLPTFSTWAHVTMLHLYLLVVRLRNTEKSHQTAWQEQLVNHFFYQAEQKMEDVHELHSRVIRQTYLKDLFVQWRGLILSCDEGMVKGDAVLAAAVWRNLFKANEDVDLRSLAAVVSWIRGGVKSLDALPDELVDDRGELVFKSPVSGEFKGVDVPAVVMRDEFQKEGLVKP</sequence>
<proteinExistence type="inferred from homology"/>
<organism evidence="4 5">
    <name type="scientific">Cladorrhinum samala</name>
    <dbReference type="NCBI Taxonomy" id="585594"/>
    <lineage>
        <taxon>Eukaryota</taxon>
        <taxon>Fungi</taxon>
        <taxon>Dikarya</taxon>
        <taxon>Ascomycota</taxon>
        <taxon>Pezizomycotina</taxon>
        <taxon>Sordariomycetes</taxon>
        <taxon>Sordariomycetidae</taxon>
        <taxon>Sordariales</taxon>
        <taxon>Podosporaceae</taxon>
        <taxon>Cladorrhinum</taxon>
    </lineage>
</organism>
<reference evidence="4" key="1">
    <citation type="journal article" date="2023" name="Mol. Phylogenet. Evol.">
        <title>Genome-scale phylogeny and comparative genomics of the fungal order Sordariales.</title>
        <authorList>
            <person name="Hensen N."/>
            <person name="Bonometti L."/>
            <person name="Westerberg I."/>
            <person name="Brannstrom I.O."/>
            <person name="Guillou S."/>
            <person name="Cros-Aarteil S."/>
            <person name="Calhoun S."/>
            <person name="Haridas S."/>
            <person name="Kuo A."/>
            <person name="Mondo S."/>
            <person name="Pangilinan J."/>
            <person name="Riley R."/>
            <person name="LaButti K."/>
            <person name="Andreopoulos B."/>
            <person name="Lipzen A."/>
            <person name="Chen C."/>
            <person name="Yan M."/>
            <person name="Daum C."/>
            <person name="Ng V."/>
            <person name="Clum A."/>
            <person name="Steindorff A."/>
            <person name="Ohm R.A."/>
            <person name="Martin F."/>
            <person name="Silar P."/>
            <person name="Natvig D.O."/>
            <person name="Lalanne C."/>
            <person name="Gautier V."/>
            <person name="Ament-Velasquez S.L."/>
            <person name="Kruys A."/>
            <person name="Hutchinson M.I."/>
            <person name="Powell A.J."/>
            <person name="Barry K."/>
            <person name="Miller A.N."/>
            <person name="Grigoriev I.V."/>
            <person name="Debuchy R."/>
            <person name="Gladieux P."/>
            <person name="Hiltunen Thoren M."/>
            <person name="Johannesson H."/>
        </authorList>
    </citation>
    <scope>NUCLEOTIDE SEQUENCE</scope>
    <source>
        <strain evidence="4">PSN324</strain>
    </source>
</reference>
<dbReference type="GO" id="GO:0034551">
    <property type="term" value="P:mitochondrial respiratory chain complex III assembly"/>
    <property type="evidence" value="ECO:0007669"/>
    <property type="project" value="TreeGrafter"/>
</dbReference>
<accession>A0AAV9HLM3</accession>
<name>A0AAV9HLM3_9PEZI</name>
<evidence type="ECO:0000256" key="2">
    <source>
        <dbReference type="SAM" id="MobiDB-lite"/>
    </source>
</evidence>
<comment type="caution">
    <text evidence="4">The sequence shown here is derived from an EMBL/GenBank/DDBJ whole genome shotgun (WGS) entry which is preliminary data.</text>
</comment>
<protein>
    <submittedName>
        <fullName evidence="4">CBP3-like protein</fullName>
    </submittedName>
</protein>
<dbReference type="AlphaFoldDB" id="A0AAV9HLM3"/>
<dbReference type="Pfam" id="PF03981">
    <property type="entry name" value="Ubiq_cyt_C_chap"/>
    <property type="match status" value="1"/>
</dbReference>
<evidence type="ECO:0000256" key="1">
    <source>
        <dbReference type="ARBA" id="ARBA00006407"/>
    </source>
</evidence>
<feature type="domain" description="Ubiquinol-cytochrome c chaperone" evidence="3">
    <location>
        <begin position="131"/>
        <end position="264"/>
    </location>
</feature>
<feature type="region of interest" description="Disordered" evidence="2">
    <location>
        <begin position="27"/>
        <end position="55"/>
    </location>
</feature>
<keyword evidence="5" id="KW-1185">Reference proteome</keyword>